<feature type="compositionally biased region" description="Basic residues" evidence="1">
    <location>
        <begin position="154"/>
        <end position="180"/>
    </location>
</feature>
<accession>A0AAV4AL94</accession>
<feature type="compositionally biased region" description="Basic and acidic residues" evidence="1">
    <location>
        <begin position="54"/>
        <end position="63"/>
    </location>
</feature>
<reference evidence="2 3" key="1">
    <citation type="journal article" date="2021" name="Elife">
        <title>Chloroplast acquisition without the gene transfer in kleptoplastic sea slugs, Plakobranchus ocellatus.</title>
        <authorList>
            <person name="Maeda T."/>
            <person name="Takahashi S."/>
            <person name="Yoshida T."/>
            <person name="Shimamura S."/>
            <person name="Takaki Y."/>
            <person name="Nagai Y."/>
            <person name="Toyoda A."/>
            <person name="Suzuki Y."/>
            <person name="Arimoto A."/>
            <person name="Ishii H."/>
            <person name="Satoh N."/>
            <person name="Nishiyama T."/>
            <person name="Hasebe M."/>
            <person name="Maruyama T."/>
            <person name="Minagawa J."/>
            <person name="Obokata J."/>
            <person name="Shigenobu S."/>
        </authorList>
    </citation>
    <scope>NUCLEOTIDE SEQUENCE [LARGE SCALE GENOMIC DNA]</scope>
</reference>
<evidence type="ECO:0000256" key="1">
    <source>
        <dbReference type="SAM" id="MobiDB-lite"/>
    </source>
</evidence>
<keyword evidence="3" id="KW-1185">Reference proteome</keyword>
<feature type="compositionally biased region" description="Acidic residues" evidence="1">
    <location>
        <begin position="138"/>
        <end position="148"/>
    </location>
</feature>
<evidence type="ECO:0000313" key="2">
    <source>
        <dbReference type="EMBL" id="GFO07004.1"/>
    </source>
</evidence>
<feature type="region of interest" description="Disordered" evidence="1">
    <location>
        <begin position="1"/>
        <end position="63"/>
    </location>
</feature>
<name>A0AAV4AL94_9GAST</name>
<feature type="region of interest" description="Disordered" evidence="1">
    <location>
        <begin position="131"/>
        <end position="190"/>
    </location>
</feature>
<gene>
    <name evidence="2" type="ORF">PoB_003350900</name>
</gene>
<dbReference type="Proteomes" id="UP000735302">
    <property type="component" value="Unassembled WGS sequence"/>
</dbReference>
<feature type="compositionally biased region" description="Polar residues" evidence="1">
    <location>
        <begin position="26"/>
        <end position="40"/>
    </location>
</feature>
<proteinExistence type="predicted"/>
<feature type="compositionally biased region" description="Basic and acidic residues" evidence="1">
    <location>
        <begin position="1"/>
        <end position="18"/>
    </location>
</feature>
<dbReference type="AlphaFoldDB" id="A0AAV4AL94"/>
<sequence length="214" mass="24643">MIRQKTRENYKSEYDSNPHPRWHPSPCQTEEPSAQATEPSASKLEASGSSHSPSHVERAEKGRVGYVCGERDARKRHLDSQKLLRPVLVRLPEGGSCSRCGCTEWLDLAHLYLYFEERNPIDEALCLSNSNNKKKKEEEEEKEEEKKEEEEKRRMNKKSKKRRKRRKRGGGKGRGRRRKGRVEGHRYISSSAGVTQLHSCPCMSDTAINLPLQE</sequence>
<dbReference type="EMBL" id="BLXT01003831">
    <property type="protein sequence ID" value="GFO07004.1"/>
    <property type="molecule type" value="Genomic_DNA"/>
</dbReference>
<protein>
    <submittedName>
        <fullName evidence="2">Uncharacterized protein</fullName>
    </submittedName>
</protein>
<organism evidence="2 3">
    <name type="scientific">Plakobranchus ocellatus</name>
    <dbReference type="NCBI Taxonomy" id="259542"/>
    <lineage>
        <taxon>Eukaryota</taxon>
        <taxon>Metazoa</taxon>
        <taxon>Spiralia</taxon>
        <taxon>Lophotrochozoa</taxon>
        <taxon>Mollusca</taxon>
        <taxon>Gastropoda</taxon>
        <taxon>Heterobranchia</taxon>
        <taxon>Euthyneura</taxon>
        <taxon>Panpulmonata</taxon>
        <taxon>Sacoglossa</taxon>
        <taxon>Placobranchoidea</taxon>
        <taxon>Plakobranchidae</taxon>
        <taxon>Plakobranchus</taxon>
    </lineage>
</organism>
<comment type="caution">
    <text evidence="2">The sequence shown here is derived from an EMBL/GenBank/DDBJ whole genome shotgun (WGS) entry which is preliminary data.</text>
</comment>
<evidence type="ECO:0000313" key="3">
    <source>
        <dbReference type="Proteomes" id="UP000735302"/>
    </source>
</evidence>